<proteinExistence type="predicted"/>
<dbReference type="EMBL" id="CP000390">
    <property type="protein sequence ID" value="ABG64645.1"/>
    <property type="molecule type" value="Genomic_DNA"/>
</dbReference>
<protein>
    <submittedName>
        <fullName evidence="2">Uncharacterized protein</fullName>
    </submittedName>
</protein>
<organism evidence="2">
    <name type="scientific">Chelativorans sp. (strain BNC1)</name>
    <dbReference type="NCBI Taxonomy" id="266779"/>
    <lineage>
        <taxon>Bacteria</taxon>
        <taxon>Pseudomonadati</taxon>
        <taxon>Pseudomonadota</taxon>
        <taxon>Alphaproteobacteria</taxon>
        <taxon>Hyphomicrobiales</taxon>
        <taxon>Phyllobacteriaceae</taxon>
        <taxon>Chelativorans</taxon>
    </lineage>
</organism>
<name>Q11D80_CHESB</name>
<accession>Q11D80</accession>
<dbReference type="HOGENOM" id="CLU_1640764_0_0_5"/>
<evidence type="ECO:0000313" key="2">
    <source>
        <dbReference type="EMBL" id="ABG64645.1"/>
    </source>
</evidence>
<sequence length="161" mass="17161">MASADAKAALAAANAAIASMSNPTCRIRAGRWKVSHISLRDPIIPRAGGNFRNAAAVHSEPCSNIMLPVATGQHPLHDCRIVRREDDATGFSALRHDTPHCTLILRRRCCIFATSTRRPALLEQDPAAPSGAARQKVTLLTGSPEAFSPSTSSSAPRRMLA</sequence>
<reference evidence="2" key="1">
    <citation type="submission" date="2006-06" db="EMBL/GenBank/DDBJ databases">
        <title>Complete sequence of chromosome of Chelativorans sp. BNC1.</title>
        <authorList>
            <consortium name="US DOE Joint Genome Institute"/>
            <person name="Copeland A."/>
            <person name="Lucas S."/>
            <person name="Lapidus A."/>
            <person name="Barry K."/>
            <person name="Detter J.C."/>
            <person name="Glavina del Rio T."/>
            <person name="Hammon N."/>
            <person name="Israni S."/>
            <person name="Dalin E."/>
            <person name="Tice H."/>
            <person name="Pitluck S."/>
            <person name="Chertkov O."/>
            <person name="Brettin T."/>
            <person name="Bruce D."/>
            <person name="Han C."/>
            <person name="Tapia R."/>
            <person name="Gilna P."/>
            <person name="Schmutz J."/>
            <person name="Larimer F."/>
            <person name="Land M."/>
            <person name="Hauser L."/>
            <person name="Kyrpides N."/>
            <person name="Mikhailova N."/>
            <person name="Richardson P."/>
        </authorList>
    </citation>
    <scope>NUCLEOTIDE SEQUENCE</scope>
    <source>
        <strain evidence="2">BNC1</strain>
    </source>
</reference>
<feature type="region of interest" description="Disordered" evidence="1">
    <location>
        <begin position="140"/>
        <end position="161"/>
    </location>
</feature>
<evidence type="ECO:0000256" key="1">
    <source>
        <dbReference type="SAM" id="MobiDB-lite"/>
    </source>
</evidence>
<gene>
    <name evidence="2" type="ordered locus">Meso_3274</name>
</gene>
<dbReference type="AlphaFoldDB" id="Q11D80"/>
<feature type="compositionally biased region" description="Low complexity" evidence="1">
    <location>
        <begin position="143"/>
        <end position="161"/>
    </location>
</feature>
<dbReference type="KEGG" id="mes:Meso_3274"/>